<dbReference type="SUPFAM" id="SSF142019">
    <property type="entry name" value="Nqo1 FMN-binding domain-like"/>
    <property type="match status" value="1"/>
</dbReference>
<dbReference type="GO" id="GO:0010181">
    <property type="term" value="F:FMN binding"/>
    <property type="evidence" value="ECO:0007669"/>
    <property type="project" value="InterPro"/>
</dbReference>
<dbReference type="InterPro" id="IPR001949">
    <property type="entry name" value="NADH-UbQ_OxRdtase_51kDa_CS"/>
</dbReference>
<evidence type="ECO:0000256" key="4">
    <source>
        <dbReference type="ARBA" id="ARBA00023004"/>
    </source>
</evidence>
<dbReference type="FunFam" id="3.40.50.11540:FF:000001">
    <property type="entry name" value="NADH dehydrogenase [ubiquinone] flavoprotein 1, mitochondrial"/>
    <property type="match status" value="1"/>
</dbReference>
<dbReference type="Proteomes" id="UP000002318">
    <property type="component" value="Chromosome"/>
</dbReference>
<dbReference type="InterPro" id="IPR036249">
    <property type="entry name" value="Thioredoxin-like_sf"/>
</dbReference>
<dbReference type="Gene3D" id="3.10.20.600">
    <property type="match status" value="1"/>
</dbReference>
<dbReference type="Gene3D" id="3.40.30.10">
    <property type="entry name" value="Glutaredoxin"/>
    <property type="match status" value="1"/>
</dbReference>
<protein>
    <submittedName>
        <fullName evidence="7">NAD(P)-dependent iron-only hydrogenase diaphorase component flavoprotein</fullName>
        <ecNumber evidence="7">1.6.5.11</ecNumber>
    </submittedName>
</protein>
<dbReference type="SUPFAM" id="SSF54862">
    <property type="entry name" value="4Fe-4S ferredoxins"/>
    <property type="match status" value="1"/>
</dbReference>
<evidence type="ECO:0000313" key="8">
    <source>
        <dbReference type="Proteomes" id="UP000002318"/>
    </source>
</evidence>
<dbReference type="AlphaFoldDB" id="E1R7R9"/>
<feature type="domain" description="4Fe-4S ferredoxin-type" evidence="6">
    <location>
        <begin position="538"/>
        <end position="567"/>
    </location>
</feature>
<dbReference type="PANTHER" id="PTHR43578:SF3">
    <property type="entry name" value="NADH-QUINONE OXIDOREDUCTASE SUBUNIT F"/>
    <property type="match status" value="1"/>
</dbReference>
<dbReference type="Gene3D" id="6.10.250.1450">
    <property type="match status" value="1"/>
</dbReference>
<dbReference type="InterPro" id="IPR017900">
    <property type="entry name" value="4Fe4S_Fe_S_CS"/>
</dbReference>
<accession>E1R7R9</accession>
<dbReference type="CDD" id="cd02980">
    <property type="entry name" value="TRX_Fd_family"/>
    <property type="match status" value="1"/>
</dbReference>
<feature type="domain" description="4Fe-4S ferredoxin-type" evidence="6">
    <location>
        <begin position="568"/>
        <end position="595"/>
    </location>
</feature>
<sequence>MAFTNYILVCGGTGCESSKSDQIFKNLIAECEAQGLKDTVQVVKTGCFGFCEQGPIVKILPEDSFYVRVSPEDAKELISEHIVKGREVKRLLYNRDESKKRARVEDIEFYQKQFRIVLRNCGVINPENIDEYIARDGYKALERALFDMKPEDIINELKTAGLRGRGGAGFPTWMKWNFTKQAAGDVKYIVCNADEGDPGAYMDRSTLEGDPHSIIEAMTIAGIAVGAHQGYIYIRAEYPLAIKRLQIAMEQSRGYGLLGKDILGSGFDFDIEIRLGAGAFVCGEETALLASIEGERGMPKPRPPFPATKGLWGCPTVINNVETWANVPVIISRGGDWFAKIGTEDSKGTKVFALTGKIRNSGLVEVPMGTTLREIVYDIGGGIPGNKAFKAVQTGGPSGGVITADYLDTPIDYSQLQKLGSIMGSGGMIVMDEDDCIVDVAKFYLGFTVEESCGKCAPCRVGGRTLYNILDRITKGEGEMEDIERLKTIGKAMQKASLCGLGQTSPNPVMSTLHYFEDEYKAHIKDKRCPAGKCKPLISYHILADKCIGCGVCARKCPVHAINGERRQLHEIDHDICIKCGECYKACKFDAVYVR</sequence>
<keyword evidence="3" id="KW-0479">Metal-binding</keyword>
<keyword evidence="7" id="KW-0560">Oxidoreductase</keyword>
<dbReference type="InterPro" id="IPR011538">
    <property type="entry name" value="Nuo51_FMN-bd"/>
</dbReference>
<evidence type="ECO:0000256" key="1">
    <source>
        <dbReference type="ARBA" id="ARBA00007523"/>
    </source>
</evidence>
<reference evidence="7 8" key="1">
    <citation type="journal article" date="2010" name="Stand. Genomic Sci.">
        <title>Complete genome sequence of Spirochaeta smaragdinae type strain (SEBR 4228).</title>
        <authorList>
            <person name="Mavromatis K."/>
            <person name="Yasawong M."/>
            <person name="Chertkov O."/>
            <person name="Lapidus A."/>
            <person name="Lucas S."/>
            <person name="Nolan M."/>
            <person name="Del Rio T.G."/>
            <person name="Tice H."/>
            <person name="Cheng J.F."/>
            <person name="Pitluck S."/>
            <person name="Liolios K."/>
            <person name="Ivanova N."/>
            <person name="Tapia R."/>
            <person name="Han C."/>
            <person name="Bruce D."/>
            <person name="Goodwin L."/>
            <person name="Pati A."/>
            <person name="Chen A."/>
            <person name="Palaniappan K."/>
            <person name="Land M."/>
            <person name="Hauser L."/>
            <person name="Chang Y.J."/>
            <person name="Jeffries C.D."/>
            <person name="Detter J.C."/>
            <person name="Rohde M."/>
            <person name="Brambilla E."/>
            <person name="Spring S."/>
            <person name="Goker M."/>
            <person name="Sikorski J."/>
            <person name="Woyke T."/>
            <person name="Bristow J."/>
            <person name="Eisen J.A."/>
            <person name="Markowitz V."/>
            <person name="Hugenholtz P."/>
            <person name="Klenk H.P."/>
            <person name="Kyrpides N.C."/>
        </authorList>
    </citation>
    <scope>NUCLEOTIDE SEQUENCE [LARGE SCALE GENOMIC DNA]</scope>
    <source>
        <strain evidence="8">DSM 11293 / JCM 15392 / SEBR 4228</strain>
    </source>
</reference>
<dbReference type="InterPro" id="IPR037207">
    <property type="entry name" value="Nuop51_4Fe4S-bd_sf"/>
</dbReference>
<dbReference type="KEGG" id="ssm:Spirs_3688"/>
<comment type="similarity">
    <text evidence="1">Belongs to the complex I 51 kDa subunit family.</text>
</comment>
<dbReference type="EC" id="1.6.5.11" evidence="7"/>
<dbReference type="NCBIfam" id="NF010120">
    <property type="entry name" value="PRK13596.1"/>
    <property type="match status" value="1"/>
</dbReference>
<proteinExistence type="inferred from homology"/>
<organism evidence="7 8">
    <name type="scientific">Sediminispirochaeta smaragdinae (strain DSM 11293 / JCM 15392 / SEBR 4228)</name>
    <name type="common">Spirochaeta smaragdinae</name>
    <dbReference type="NCBI Taxonomy" id="573413"/>
    <lineage>
        <taxon>Bacteria</taxon>
        <taxon>Pseudomonadati</taxon>
        <taxon>Spirochaetota</taxon>
        <taxon>Spirochaetia</taxon>
        <taxon>Spirochaetales</taxon>
        <taxon>Spirochaetaceae</taxon>
        <taxon>Sediminispirochaeta</taxon>
    </lineage>
</organism>
<dbReference type="GO" id="GO:0008137">
    <property type="term" value="F:NADH dehydrogenase (ubiquinone) activity"/>
    <property type="evidence" value="ECO:0007669"/>
    <property type="project" value="InterPro"/>
</dbReference>
<evidence type="ECO:0000256" key="3">
    <source>
        <dbReference type="ARBA" id="ARBA00022723"/>
    </source>
</evidence>
<dbReference type="SUPFAM" id="SSF142984">
    <property type="entry name" value="Nqo1 middle domain-like"/>
    <property type="match status" value="1"/>
</dbReference>
<dbReference type="PROSITE" id="PS00645">
    <property type="entry name" value="COMPLEX1_51K_2"/>
    <property type="match status" value="1"/>
</dbReference>
<dbReference type="Pfam" id="PF01257">
    <property type="entry name" value="2Fe-2S_thioredx"/>
    <property type="match status" value="1"/>
</dbReference>
<dbReference type="PANTHER" id="PTHR43578">
    <property type="entry name" value="NADH-QUINONE OXIDOREDUCTASE SUBUNIT F"/>
    <property type="match status" value="1"/>
</dbReference>
<dbReference type="EMBL" id="CP002116">
    <property type="protein sequence ID" value="ADK82774.1"/>
    <property type="molecule type" value="Genomic_DNA"/>
</dbReference>
<evidence type="ECO:0000259" key="6">
    <source>
        <dbReference type="PROSITE" id="PS51379"/>
    </source>
</evidence>
<dbReference type="Gene3D" id="3.40.50.11540">
    <property type="entry name" value="NADH-ubiquinone oxidoreductase 51kDa subunit"/>
    <property type="match status" value="1"/>
</dbReference>
<dbReference type="Gene3D" id="1.20.1440.230">
    <property type="entry name" value="NADH-ubiquinone oxidoreductase 51kDa subunit, iron-sulphur binding domain"/>
    <property type="match status" value="1"/>
</dbReference>
<dbReference type="SUPFAM" id="SSF52833">
    <property type="entry name" value="Thioredoxin-like"/>
    <property type="match status" value="1"/>
</dbReference>
<dbReference type="PROSITE" id="PS00198">
    <property type="entry name" value="4FE4S_FER_1"/>
    <property type="match status" value="1"/>
</dbReference>
<dbReference type="HOGENOM" id="CLU_014881_3_2_12"/>
<keyword evidence="4" id="KW-0408">Iron</keyword>
<dbReference type="FunFam" id="1.20.1440.230:FF:000001">
    <property type="entry name" value="Mitochondrial NADH dehydrogenase flavoprotein 1"/>
    <property type="match status" value="1"/>
</dbReference>
<dbReference type="OrthoDB" id="9761899at2"/>
<dbReference type="PROSITE" id="PS51379">
    <property type="entry name" value="4FE4S_FER_2"/>
    <property type="match status" value="2"/>
</dbReference>
<dbReference type="GO" id="GO:0016491">
    <property type="term" value="F:oxidoreductase activity"/>
    <property type="evidence" value="ECO:0007669"/>
    <property type="project" value="UniProtKB-KW"/>
</dbReference>
<dbReference type="Pfam" id="PF10589">
    <property type="entry name" value="NADH_4Fe-4S"/>
    <property type="match status" value="1"/>
</dbReference>
<dbReference type="Pfam" id="PF12838">
    <property type="entry name" value="Fer4_7"/>
    <property type="match status" value="1"/>
</dbReference>
<dbReference type="Gene3D" id="3.30.70.20">
    <property type="match status" value="1"/>
</dbReference>
<keyword evidence="2" id="KW-0004">4Fe-4S</keyword>
<dbReference type="SUPFAM" id="SSF140490">
    <property type="entry name" value="Nqo1C-terminal domain-like"/>
    <property type="match status" value="1"/>
</dbReference>
<evidence type="ECO:0000313" key="7">
    <source>
        <dbReference type="EMBL" id="ADK82774.1"/>
    </source>
</evidence>
<dbReference type="eggNOG" id="COG1894">
    <property type="taxonomic scope" value="Bacteria"/>
</dbReference>
<dbReference type="InterPro" id="IPR019575">
    <property type="entry name" value="Nuop51_4Fe4S-bd"/>
</dbReference>
<gene>
    <name evidence="7" type="ordered locus">Spirs_3688</name>
</gene>
<keyword evidence="8" id="KW-1185">Reference proteome</keyword>
<dbReference type="GO" id="GO:0046872">
    <property type="term" value="F:metal ion binding"/>
    <property type="evidence" value="ECO:0007669"/>
    <property type="project" value="UniProtKB-KW"/>
</dbReference>
<dbReference type="SMART" id="SM00928">
    <property type="entry name" value="NADH_4Fe-4S"/>
    <property type="match status" value="1"/>
</dbReference>
<evidence type="ECO:0000256" key="5">
    <source>
        <dbReference type="ARBA" id="ARBA00023014"/>
    </source>
</evidence>
<keyword evidence="5" id="KW-0411">Iron-sulfur</keyword>
<dbReference type="InterPro" id="IPR037225">
    <property type="entry name" value="Nuo51_FMN-bd_sf"/>
</dbReference>
<dbReference type="GO" id="GO:0051539">
    <property type="term" value="F:4 iron, 4 sulfur cluster binding"/>
    <property type="evidence" value="ECO:0007669"/>
    <property type="project" value="UniProtKB-KW"/>
</dbReference>
<dbReference type="InterPro" id="IPR017896">
    <property type="entry name" value="4Fe4S_Fe-S-bd"/>
</dbReference>
<dbReference type="Pfam" id="PF01512">
    <property type="entry name" value="Complex1_51K"/>
    <property type="match status" value="1"/>
</dbReference>
<dbReference type="RefSeq" id="WP_013256233.1">
    <property type="nucleotide sequence ID" value="NC_014364.1"/>
</dbReference>
<dbReference type="STRING" id="573413.Spirs_3688"/>
<name>E1R7R9_SEDSS</name>
<evidence type="ECO:0000256" key="2">
    <source>
        <dbReference type="ARBA" id="ARBA00022485"/>
    </source>
</evidence>